<dbReference type="InterPro" id="IPR029039">
    <property type="entry name" value="Flavoprotein-like_sf"/>
</dbReference>
<dbReference type="InterPro" id="IPR003680">
    <property type="entry name" value="Flavodoxin_fold"/>
</dbReference>
<keyword evidence="6" id="KW-1185">Reference proteome</keyword>
<evidence type="ECO:0000313" key="6">
    <source>
        <dbReference type="Proteomes" id="UP000768471"/>
    </source>
</evidence>
<organism evidence="5 6">
    <name type="scientific">Eikenella glucosivorans</name>
    <dbReference type="NCBI Taxonomy" id="2766967"/>
    <lineage>
        <taxon>Bacteria</taxon>
        <taxon>Pseudomonadati</taxon>
        <taxon>Pseudomonadota</taxon>
        <taxon>Betaproteobacteria</taxon>
        <taxon>Neisseriales</taxon>
        <taxon>Neisseriaceae</taxon>
        <taxon>Eikenella</taxon>
    </lineage>
</organism>
<keyword evidence="3" id="KW-0732">Signal</keyword>
<dbReference type="SUPFAM" id="SSF52218">
    <property type="entry name" value="Flavoproteins"/>
    <property type="match status" value="1"/>
</dbReference>
<evidence type="ECO:0000256" key="1">
    <source>
        <dbReference type="ARBA" id="ARBA00023002"/>
    </source>
</evidence>
<dbReference type="PANTHER" id="PTHR47307:SF1">
    <property type="entry name" value="GLUTATHIONE-REGULATED POTASSIUM-EFFLUX SYSTEM ANCILLARY PROTEIN KEFG"/>
    <property type="match status" value="1"/>
</dbReference>
<feature type="domain" description="Flavodoxin-like fold" evidence="4">
    <location>
        <begin position="60"/>
        <end position="207"/>
    </location>
</feature>
<dbReference type="Pfam" id="PF02525">
    <property type="entry name" value="Flavodoxin_2"/>
    <property type="match status" value="1"/>
</dbReference>
<feature type="compositionally biased region" description="Low complexity" evidence="2">
    <location>
        <begin position="38"/>
        <end position="48"/>
    </location>
</feature>
<evidence type="ECO:0000313" key="5">
    <source>
        <dbReference type="EMBL" id="MBH5329504.1"/>
    </source>
</evidence>
<reference evidence="5 6" key="1">
    <citation type="submission" date="2020-09" db="EMBL/GenBank/DDBJ databases">
        <title>Eikenella S3660 sp. nov., isolated from a throat swab.</title>
        <authorList>
            <person name="Buhl M."/>
        </authorList>
    </citation>
    <scope>NUCLEOTIDE SEQUENCE [LARGE SCALE GENOMIC DNA]</scope>
    <source>
        <strain evidence="5 6">S3360</strain>
    </source>
</reference>
<dbReference type="RefSeq" id="WP_197903335.1">
    <property type="nucleotide sequence ID" value="NZ_JACSGR010000005.1"/>
</dbReference>
<name>A0ABS0NB09_9NEIS</name>
<protein>
    <submittedName>
        <fullName evidence="5">NAD(P)H-dependent oxidoreductase</fullName>
    </submittedName>
</protein>
<dbReference type="EMBL" id="JACSGR010000005">
    <property type="protein sequence ID" value="MBH5329504.1"/>
    <property type="molecule type" value="Genomic_DNA"/>
</dbReference>
<comment type="caution">
    <text evidence="5">The sequence shown here is derived from an EMBL/GenBank/DDBJ whole genome shotgun (WGS) entry which is preliminary data.</text>
</comment>
<feature type="chain" id="PRO_5045244943" evidence="3">
    <location>
        <begin position="29"/>
        <end position="224"/>
    </location>
</feature>
<evidence type="ECO:0000256" key="2">
    <source>
        <dbReference type="SAM" id="MobiDB-lite"/>
    </source>
</evidence>
<feature type="region of interest" description="Disordered" evidence="2">
    <location>
        <begin position="31"/>
        <end position="51"/>
    </location>
</feature>
<sequence>MNPIDRRKLLQSAAVIAATAVLPACAQAEDNGNTPNRASAASASASSSNTVKTGGWARVKTLLIVSHPYPDQSVMIKGLQQAAETVDNVTVRNLESIYGFDSRAIDGEAERRITREHDRIVFMFPTHWFNITPMMKAYLNDTWGSVGPGLWQGKEMLIITTAAGGGSTYGKNGRIGVPLADVFLPMKASALHAGMIYLPPLAFEGVTPSRLGEYQRQVVEQLTR</sequence>
<dbReference type="InterPro" id="IPR046980">
    <property type="entry name" value="KefG/KefF"/>
</dbReference>
<proteinExistence type="predicted"/>
<dbReference type="Gene3D" id="3.40.50.360">
    <property type="match status" value="1"/>
</dbReference>
<evidence type="ECO:0000256" key="3">
    <source>
        <dbReference type="SAM" id="SignalP"/>
    </source>
</evidence>
<keyword evidence="1" id="KW-0560">Oxidoreductase</keyword>
<feature type="signal peptide" evidence="3">
    <location>
        <begin position="1"/>
        <end position="28"/>
    </location>
</feature>
<accession>A0ABS0NB09</accession>
<dbReference type="Proteomes" id="UP000768471">
    <property type="component" value="Unassembled WGS sequence"/>
</dbReference>
<dbReference type="PROSITE" id="PS51318">
    <property type="entry name" value="TAT"/>
    <property type="match status" value="1"/>
</dbReference>
<dbReference type="PANTHER" id="PTHR47307">
    <property type="entry name" value="GLUTATHIONE-REGULATED POTASSIUM-EFFLUX SYSTEM ANCILLARY PROTEIN KEFG"/>
    <property type="match status" value="1"/>
</dbReference>
<dbReference type="InterPro" id="IPR006311">
    <property type="entry name" value="TAT_signal"/>
</dbReference>
<evidence type="ECO:0000259" key="4">
    <source>
        <dbReference type="Pfam" id="PF02525"/>
    </source>
</evidence>
<gene>
    <name evidence="5" type="ORF">H9Q10_07470</name>
</gene>